<dbReference type="Gene3D" id="3.90.1150.10">
    <property type="entry name" value="Aspartate Aminotransferase, domain 1"/>
    <property type="match status" value="1"/>
</dbReference>
<dbReference type="SUPFAM" id="SSF53383">
    <property type="entry name" value="PLP-dependent transferases"/>
    <property type="match status" value="1"/>
</dbReference>
<dbReference type="PANTHER" id="PTHR43092">
    <property type="entry name" value="L-CYSTEINE DESULFHYDRASE"/>
    <property type="match status" value="1"/>
</dbReference>
<dbReference type="PANTHER" id="PTHR43092:SF2">
    <property type="entry name" value="HERCYNYLCYSTEINE SULFOXIDE LYASE"/>
    <property type="match status" value="1"/>
</dbReference>
<sequence length="403" mass="45939">MTKTFGKAFREEFSLEPEYIPINHGSFGVYPNSLKPLLRSYQDKAENHPDRWHRFEGHKLVRHNLERLSKDLKCDPAHLSFALNASTGMNSILRSFPFKEGDKILMYQTSYASVNQTLNFLRDHYKVELVSIHLDYPIEDDEIVELTRETIEKEQSNGGKFRMAVFDAITSVPGVRFPFEKINRLVQDNGILSLIDAAHAIGQIELDLGELDADFFVANCHKWSFTPRGCAILYVPSRNQGFAHPTSINYAYNFHADGADCSSFALEHAPSTMDLSAFLCLEAALDYRESIGGEEVIRAYTHDIAIRGGELVAKRFGTQIMENSTRTLTASMVNIELPPFTTTKTTKEVMDFFLNKSIYEYNTTLSVYKNNNKWWVRLSGQIYLDLDDFEKVADVILSIIKQL</sequence>
<comment type="caution">
    <text evidence="3">The sequence shown here is derived from an EMBL/GenBank/DDBJ whole genome shotgun (WGS) entry which is preliminary data.</text>
</comment>
<gene>
    <name evidence="3" type="ORF">HPULCUR_006454</name>
</gene>
<dbReference type="InterPro" id="IPR015421">
    <property type="entry name" value="PyrdxlP-dep_Trfase_major"/>
</dbReference>
<evidence type="ECO:0000313" key="3">
    <source>
        <dbReference type="EMBL" id="GAA5801014.1"/>
    </source>
</evidence>
<accession>A0ABP9Y200</accession>
<protein>
    <recommendedName>
        <fullName evidence="2">Aminotransferase class V domain-containing protein</fullName>
    </recommendedName>
</protein>
<dbReference type="InterPro" id="IPR015422">
    <property type="entry name" value="PyrdxlP-dep_Trfase_small"/>
</dbReference>
<proteinExistence type="predicted"/>
<dbReference type="Pfam" id="PF00266">
    <property type="entry name" value="Aminotran_5"/>
    <property type="match status" value="1"/>
</dbReference>
<organism evidence="3 4">
    <name type="scientific">Helicostylum pulchrum</name>
    <dbReference type="NCBI Taxonomy" id="562976"/>
    <lineage>
        <taxon>Eukaryota</taxon>
        <taxon>Fungi</taxon>
        <taxon>Fungi incertae sedis</taxon>
        <taxon>Mucoromycota</taxon>
        <taxon>Mucoromycotina</taxon>
        <taxon>Mucoromycetes</taxon>
        <taxon>Mucorales</taxon>
        <taxon>Mucorineae</taxon>
        <taxon>Mucoraceae</taxon>
        <taxon>Helicostylum</taxon>
    </lineage>
</organism>
<dbReference type="InterPro" id="IPR015424">
    <property type="entry name" value="PyrdxlP-dep_Trfase"/>
</dbReference>
<dbReference type="InterPro" id="IPR000192">
    <property type="entry name" value="Aminotrans_V_dom"/>
</dbReference>
<dbReference type="Gene3D" id="3.40.640.10">
    <property type="entry name" value="Type I PLP-dependent aspartate aminotransferase-like (Major domain)"/>
    <property type="match status" value="1"/>
</dbReference>
<evidence type="ECO:0000313" key="4">
    <source>
        <dbReference type="Proteomes" id="UP001476247"/>
    </source>
</evidence>
<dbReference type="EMBL" id="BAABUJ010000017">
    <property type="protein sequence ID" value="GAA5801014.1"/>
    <property type="molecule type" value="Genomic_DNA"/>
</dbReference>
<feature type="domain" description="Aminotransferase class V" evidence="2">
    <location>
        <begin position="81"/>
        <end position="341"/>
    </location>
</feature>
<keyword evidence="1" id="KW-0663">Pyridoxal phosphate</keyword>
<dbReference type="Proteomes" id="UP001476247">
    <property type="component" value="Unassembled WGS sequence"/>
</dbReference>
<name>A0ABP9Y200_9FUNG</name>
<evidence type="ECO:0000256" key="1">
    <source>
        <dbReference type="ARBA" id="ARBA00022898"/>
    </source>
</evidence>
<reference evidence="3 4" key="1">
    <citation type="submission" date="2024-04" db="EMBL/GenBank/DDBJ databases">
        <title>genome sequences of Mucor flavus KT1a and Helicostylum pulchrum KT1b strains isolation_sourced from the surface of a dry-aged beef.</title>
        <authorList>
            <person name="Toyotome T."/>
            <person name="Hosono M."/>
            <person name="Torimaru M."/>
            <person name="Fukuda K."/>
            <person name="Mikami N."/>
        </authorList>
    </citation>
    <scope>NUCLEOTIDE SEQUENCE [LARGE SCALE GENOMIC DNA]</scope>
    <source>
        <strain evidence="3 4">KT1b</strain>
    </source>
</reference>
<keyword evidence="4" id="KW-1185">Reference proteome</keyword>
<evidence type="ECO:0000259" key="2">
    <source>
        <dbReference type="Pfam" id="PF00266"/>
    </source>
</evidence>